<dbReference type="EMBL" id="CP036272">
    <property type="protein sequence ID" value="QDT62224.1"/>
    <property type="molecule type" value="Genomic_DNA"/>
</dbReference>
<evidence type="ECO:0000256" key="1">
    <source>
        <dbReference type="SAM" id="MobiDB-lite"/>
    </source>
</evidence>
<name>A0A517T1G3_9BACT</name>
<feature type="region of interest" description="Disordered" evidence="1">
    <location>
        <begin position="42"/>
        <end position="63"/>
    </location>
</feature>
<dbReference type="AlphaFoldDB" id="A0A517T1G3"/>
<dbReference type="RefSeq" id="WP_145276846.1">
    <property type="nucleotide sequence ID" value="NZ_CP036272.1"/>
</dbReference>
<sequence>MILRSLATGFVVCLGLVLVGCGSGENQTASEQDLKQFLQENPDAAQAVGQEPAGASGSGDMLK</sequence>
<proteinExistence type="predicted"/>
<dbReference type="PROSITE" id="PS51257">
    <property type="entry name" value="PROKAR_LIPOPROTEIN"/>
    <property type="match status" value="1"/>
</dbReference>
<evidence type="ECO:0000313" key="3">
    <source>
        <dbReference type="Proteomes" id="UP000315003"/>
    </source>
</evidence>
<organism evidence="2 3">
    <name type="scientific">Stieleria bergensis</name>
    <dbReference type="NCBI Taxonomy" id="2528025"/>
    <lineage>
        <taxon>Bacteria</taxon>
        <taxon>Pseudomonadati</taxon>
        <taxon>Planctomycetota</taxon>
        <taxon>Planctomycetia</taxon>
        <taxon>Pirellulales</taxon>
        <taxon>Pirellulaceae</taxon>
        <taxon>Stieleria</taxon>
    </lineage>
</organism>
<dbReference type="Proteomes" id="UP000315003">
    <property type="component" value="Chromosome"/>
</dbReference>
<accession>A0A517T1G3</accession>
<reference evidence="2 3" key="1">
    <citation type="submission" date="2019-02" db="EMBL/GenBank/DDBJ databases">
        <title>Deep-cultivation of Planctomycetes and their phenomic and genomic characterization uncovers novel biology.</title>
        <authorList>
            <person name="Wiegand S."/>
            <person name="Jogler M."/>
            <person name="Boedeker C."/>
            <person name="Pinto D."/>
            <person name="Vollmers J."/>
            <person name="Rivas-Marin E."/>
            <person name="Kohn T."/>
            <person name="Peeters S.H."/>
            <person name="Heuer A."/>
            <person name="Rast P."/>
            <person name="Oberbeckmann S."/>
            <person name="Bunk B."/>
            <person name="Jeske O."/>
            <person name="Meyerdierks A."/>
            <person name="Storesund J.E."/>
            <person name="Kallscheuer N."/>
            <person name="Luecker S."/>
            <person name="Lage O.M."/>
            <person name="Pohl T."/>
            <person name="Merkel B.J."/>
            <person name="Hornburger P."/>
            <person name="Mueller R.-W."/>
            <person name="Bruemmer F."/>
            <person name="Labrenz M."/>
            <person name="Spormann A.M."/>
            <person name="Op den Camp H."/>
            <person name="Overmann J."/>
            <person name="Amann R."/>
            <person name="Jetten M.S.M."/>
            <person name="Mascher T."/>
            <person name="Medema M.H."/>
            <person name="Devos D.P."/>
            <person name="Kaster A.-K."/>
            <person name="Ovreas L."/>
            <person name="Rohde M."/>
            <person name="Galperin M.Y."/>
            <person name="Jogler C."/>
        </authorList>
    </citation>
    <scope>NUCLEOTIDE SEQUENCE [LARGE SCALE GENOMIC DNA]</scope>
    <source>
        <strain evidence="2 3">SV_7m_r</strain>
    </source>
</reference>
<keyword evidence="3" id="KW-1185">Reference proteome</keyword>
<evidence type="ECO:0000313" key="2">
    <source>
        <dbReference type="EMBL" id="QDT62224.1"/>
    </source>
</evidence>
<gene>
    <name evidence="2" type="ORF">SV7mr_47710</name>
</gene>
<protein>
    <submittedName>
        <fullName evidence="2">Uncharacterized protein</fullName>
    </submittedName>
</protein>